<feature type="compositionally biased region" description="Low complexity" evidence="1">
    <location>
        <begin position="72"/>
        <end position="82"/>
    </location>
</feature>
<feature type="compositionally biased region" description="Polar residues" evidence="1">
    <location>
        <begin position="113"/>
        <end position="133"/>
    </location>
</feature>
<dbReference type="GO" id="GO:0031931">
    <property type="term" value="C:TORC1 complex"/>
    <property type="evidence" value="ECO:0007669"/>
    <property type="project" value="TreeGrafter"/>
</dbReference>
<feature type="non-terminal residue" evidence="2">
    <location>
        <position position="1"/>
    </location>
</feature>
<feature type="compositionally biased region" description="Low complexity" evidence="1">
    <location>
        <begin position="13"/>
        <end position="33"/>
    </location>
</feature>
<comment type="caution">
    <text evidence="2">The sequence shown here is derived from an EMBL/GenBank/DDBJ whole genome shotgun (WGS) entry which is preliminary data.</text>
</comment>
<keyword evidence="3" id="KW-1185">Reference proteome</keyword>
<feature type="compositionally biased region" description="Polar residues" evidence="1">
    <location>
        <begin position="56"/>
        <end position="71"/>
    </location>
</feature>
<dbReference type="AlphaFoldDB" id="A0A9P4S961"/>
<protein>
    <submittedName>
        <fullName evidence="2">Uncharacterized protein</fullName>
    </submittedName>
</protein>
<evidence type="ECO:0000313" key="3">
    <source>
        <dbReference type="Proteomes" id="UP000799429"/>
    </source>
</evidence>
<feature type="region of interest" description="Disordered" evidence="1">
    <location>
        <begin position="342"/>
        <end position="423"/>
    </location>
</feature>
<proteinExistence type="predicted"/>
<evidence type="ECO:0000313" key="2">
    <source>
        <dbReference type="EMBL" id="KAF2837562.1"/>
    </source>
</evidence>
<feature type="compositionally biased region" description="Basic and acidic residues" evidence="1">
    <location>
        <begin position="183"/>
        <end position="196"/>
    </location>
</feature>
<reference evidence="2" key="1">
    <citation type="journal article" date="2020" name="Stud. Mycol.">
        <title>101 Dothideomycetes genomes: a test case for predicting lifestyles and emergence of pathogens.</title>
        <authorList>
            <person name="Haridas S."/>
            <person name="Albert R."/>
            <person name="Binder M."/>
            <person name="Bloem J."/>
            <person name="Labutti K."/>
            <person name="Salamov A."/>
            <person name="Andreopoulos B."/>
            <person name="Baker S."/>
            <person name="Barry K."/>
            <person name="Bills G."/>
            <person name="Bluhm B."/>
            <person name="Cannon C."/>
            <person name="Castanera R."/>
            <person name="Culley D."/>
            <person name="Daum C."/>
            <person name="Ezra D."/>
            <person name="Gonzalez J."/>
            <person name="Henrissat B."/>
            <person name="Kuo A."/>
            <person name="Liang C."/>
            <person name="Lipzen A."/>
            <person name="Lutzoni F."/>
            <person name="Magnuson J."/>
            <person name="Mondo S."/>
            <person name="Nolan M."/>
            <person name="Ohm R."/>
            <person name="Pangilinan J."/>
            <person name="Park H.-J."/>
            <person name="Ramirez L."/>
            <person name="Alfaro M."/>
            <person name="Sun H."/>
            <person name="Tritt A."/>
            <person name="Yoshinaga Y."/>
            <person name="Zwiers L.-H."/>
            <person name="Turgeon B."/>
            <person name="Goodwin S."/>
            <person name="Spatafora J."/>
            <person name="Crous P."/>
            <person name="Grigoriev I."/>
        </authorList>
    </citation>
    <scope>NUCLEOTIDE SEQUENCE</scope>
    <source>
        <strain evidence="2">CBS 101060</strain>
    </source>
</reference>
<name>A0A9P4S961_9PEZI</name>
<dbReference type="Proteomes" id="UP000799429">
    <property type="component" value="Unassembled WGS sequence"/>
</dbReference>
<feature type="compositionally biased region" description="Polar residues" evidence="1">
    <location>
        <begin position="202"/>
        <end position="220"/>
    </location>
</feature>
<feature type="region of interest" description="Disordered" evidence="1">
    <location>
        <begin position="521"/>
        <end position="567"/>
    </location>
</feature>
<evidence type="ECO:0000256" key="1">
    <source>
        <dbReference type="SAM" id="MobiDB-lite"/>
    </source>
</evidence>
<feature type="compositionally biased region" description="Polar residues" evidence="1">
    <location>
        <begin position="227"/>
        <end position="266"/>
    </location>
</feature>
<feature type="compositionally biased region" description="Polar residues" evidence="1">
    <location>
        <begin position="388"/>
        <end position="414"/>
    </location>
</feature>
<feature type="compositionally biased region" description="Acidic residues" evidence="1">
    <location>
        <begin position="546"/>
        <end position="557"/>
    </location>
</feature>
<feature type="region of interest" description="Disordered" evidence="1">
    <location>
        <begin position="1"/>
        <end position="266"/>
    </location>
</feature>
<gene>
    <name evidence="2" type="ORF">M501DRAFT_914218</name>
</gene>
<dbReference type="PANTHER" id="PTHR22794:SF2">
    <property type="entry name" value="THAP DOMAIN-CONTAINING PROTEIN 11"/>
    <property type="match status" value="1"/>
</dbReference>
<organism evidence="2 3">
    <name type="scientific">Patellaria atrata CBS 101060</name>
    <dbReference type="NCBI Taxonomy" id="1346257"/>
    <lineage>
        <taxon>Eukaryota</taxon>
        <taxon>Fungi</taxon>
        <taxon>Dikarya</taxon>
        <taxon>Ascomycota</taxon>
        <taxon>Pezizomycotina</taxon>
        <taxon>Dothideomycetes</taxon>
        <taxon>Dothideomycetes incertae sedis</taxon>
        <taxon>Patellariales</taxon>
        <taxon>Patellariaceae</taxon>
        <taxon>Patellaria</taxon>
    </lineage>
</organism>
<feature type="compositionally biased region" description="Polar residues" evidence="1">
    <location>
        <begin position="90"/>
        <end position="102"/>
    </location>
</feature>
<dbReference type="PANTHER" id="PTHR22794">
    <property type="entry name" value="THAP DOMAIN PROTEIN 11"/>
    <property type="match status" value="1"/>
</dbReference>
<dbReference type="GO" id="GO:0000329">
    <property type="term" value="C:fungal-type vacuole membrane"/>
    <property type="evidence" value="ECO:0007669"/>
    <property type="project" value="TreeGrafter"/>
</dbReference>
<dbReference type="EMBL" id="MU006099">
    <property type="protein sequence ID" value="KAF2837562.1"/>
    <property type="molecule type" value="Genomic_DNA"/>
</dbReference>
<dbReference type="OrthoDB" id="5430106at2759"/>
<accession>A0A9P4S961</accession>
<feature type="compositionally biased region" description="Basic residues" evidence="1">
    <location>
        <begin position="156"/>
        <end position="165"/>
    </location>
</feature>
<sequence length="577" mass="63091">SQPNRPHPVARNSSTSSSQSQSPSDAPAPSTSQRQIQFKPQRHVVGGHGHGRLGPRNTSFGKNLNKLNKLTQAQAGEAAAAAARHHRRSLSGNETPTSTTPAQRPALGKRNASAMTISKNMSQTALRKNNSSGHLPRQGAPKGVIKATKSEVTLAKRSHRRAAKSKSRDHSPEPAHPTVHFALGDEEHQEESHENENEWTEDSASQSPATTRDNTRQNSVILDHSRTSSQTNENYLPEQRSSLSRQLENTTSQEASSERPQSTRANTIARINGASSYHSMRQPEADMITSRLLQRSASHNLAPQLSSVSATIVSETHDPREFAHTTSAGSTLADHSGRDLVSRFLNPEDSSGTPKEGSAFLPKRTTPPPPATPDLDAQRRNKSAPDFSATNGQPLSNGDGTSQSRTPSRRSGTVTPAGDLPPSRTQQKMMLERAHSELGQQQSVPAVIPRFGGPQLIGAALISNSEGGRIDPRLLRQFEQARIEYKIVRRFRSPVTEAVGRAIERQGKEKWNSQLNYHMASNSHQELKKPPTPAQDGRRARVSFDVADEDEDEEGGCGEESRRSMSKAEEICRRLWE</sequence>
<feature type="non-terminal residue" evidence="2">
    <location>
        <position position="577"/>
    </location>
</feature>